<protein>
    <recommendedName>
        <fullName evidence="1">Solute-binding protein family 5 domain-containing protein</fullName>
    </recommendedName>
</protein>
<reference evidence="2 3" key="1">
    <citation type="submission" date="2020-04" db="EMBL/GenBank/DDBJ databases">
        <authorList>
            <person name="Zhang R."/>
            <person name="Schippers A."/>
        </authorList>
    </citation>
    <scope>NUCLEOTIDE SEQUENCE [LARGE SCALE GENOMIC DNA]</scope>
    <source>
        <strain evidence="2 3">DSM 109850</strain>
    </source>
</reference>
<evidence type="ECO:0000259" key="1">
    <source>
        <dbReference type="Pfam" id="PF00496"/>
    </source>
</evidence>
<dbReference type="EMBL" id="JABBVZ010000195">
    <property type="protein sequence ID" value="NMP25002.1"/>
    <property type="molecule type" value="Genomic_DNA"/>
</dbReference>
<dbReference type="Proteomes" id="UP000533476">
    <property type="component" value="Unassembled WGS sequence"/>
</dbReference>
<dbReference type="SUPFAM" id="SSF53850">
    <property type="entry name" value="Periplasmic binding protein-like II"/>
    <property type="match status" value="1"/>
</dbReference>
<evidence type="ECO:0000313" key="3">
    <source>
        <dbReference type="Proteomes" id="UP000533476"/>
    </source>
</evidence>
<feature type="domain" description="Solute-binding protein family 5" evidence="1">
    <location>
        <begin position="3"/>
        <end position="81"/>
    </location>
</feature>
<evidence type="ECO:0000313" key="2">
    <source>
        <dbReference type="EMBL" id="NMP25002.1"/>
    </source>
</evidence>
<dbReference type="RefSeq" id="WP_169103203.1">
    <property type="nucleotide sequence ID" value="NZ_JABBVZ010000195.1"/>
</dbReference>
<name>A0A7Y0L812_9FIRM</name>
<dbReference type="AlphaFoldDB" id="A0A7Y0L812"/>
<dbReference type="InterPro" id="IPR000914">
    <property type="entry name" value="SBP_5_dom"/>
</dbReference>
<dbReference type="Gene3D" id="3.40.190.10">
    <property type="entry name" value="Periplasmic binding protein-like II"/>
    <property type="match status" value="1"/>
</dbReference>
<comment type="caution">
    <text evidence="2">The sequence shown here is derived from an EMBL/GenBank/DDBJ whole genome shotgun (WGS) entry which is preliminary data.</text>
</comment>
<sequence length="84" mass="9099">MAWSNGQPVTAKDLLFTWNVVKAASSKAASTPWPYTGVGTGDIPNGVQSVVENNPHEVTFTLTKPANQEWFVYLQRAHPADADA</sequence>
<gene>
    <name evidence="2" type="ORF">HIJ39_22095</name>
</gene>
<accession>A0A7Y0L812</accession>
<organism evidence="2 3">
    <name type="scientific">Sulfobacillus harzensis</name>
    <dbReference type="NCBI Taxonomy" id="2729629"/>
    <lineage>
        <taxon>Bacteria</taxon>
        <taxon>Bacillati</taxon>
        <taxon>Bacillota</taxon>
        <taxon>Clostridia</taxon>
        <taxon>Eubacteriales</taxon>
        <taxon>Clostridiales Family XVII. Incertae Sedis</taxon>
        <taxon>Sulfobacillus</taxon>
    </lineage>
</organism>
<dbReference type="Pfam" id="PF00496">
    <property type="entry name" value="SBP_bac_5"/>
    <property type="match status" value="1"/>
</dbReference>
<keyword evidence="3" id="KW-1185">Reference proteome</keyword>
<proteinExistence type="predicted"/>